<keyword evidence="2" id="KW-0969">Cilium</keyword>
<dbReference type="RefSeq" id="WP_209796707.1">
    <property type="nucleotide sequence ID" value="NZ_JAGGJZ010000003.1"/>
</dbReference>
<keyword evidence="2" id="KW-0966">Cell projection</keyword>
<reference evidence="2 3" key="1">
    <citation type="submission" date="2021-03" db="EMBL/GenBank/DDBJ databases">
        <title>Genomic Encyclopedia of Type Strains, Phase IV (KMG-IV): sequencing the most valuable type-strain genomes for metagenomic binning, comparative biology and taxonomic classification.</title>
        <authorList>
            <person name="Goeker M."/>
        </authorList>
    </citation>
    <scope>NUCLEOTIDE SEQUENCE [LARGE SCALE GENOMIC DNA]</scope>
    <source>
        <strain evidence="2 3">DSM 3984</strain>
    </source>
</reference>
<evidence type="ECO:0000256" key="1">
    <source>
        <dbReference type="SAM" id="Phobius"/>
    </source>
</evidence>
<keyword evidence="2" id="KW-0282">Flagellum</keyword>
<evidence type="ECO:0000313" key="3">
    <source>
        <dbReference type="Proteomes" id="UP000783390"/>
    </source>
</evidence>
<gene>
    <name evidence="2" type="ORF">J2Z53_001395</name>
</gene>
<accession>A0ABS4F0P6</accession>
<comment type="caution">
    <text evidence="2">The sequence shown here is derived from an EMBL/GenBank/DDBJ whole genome shotgun (WGS) entry which is preliminary data.</text>
</comment>
<dbReference type="EMBL" id="JAGGJZ010000003">
    <property type="protein sequence ID" value="MBP1889812.1"/>
    <property type="molecule type" value="Genomic_DNA"/>
</dbReference>
<organism evidence="2 3">
    <name type="scientific">Clostridium moniliforme</name>
    <dbReference type="NCBI Taxonomy" id="39489"/>
    <lineage>
        <taxon>Bacteria</taxon>
        <taxon>Bacillati</taxon>
        <taxon>Bacillota</taxon>
        <taxon>Clostridia</taxon>
        <taxon>Eubacteriales</taxon>
        <taxon>Clostridiaceae</taxon>
        <taxon>Clostridium</taxon>
    </lineage>
</organism>
<name>A0ABS4F0P6_9CLOT</name>
<proteinExistence type="predicted"/>
<dbReference type="Proteomes" id="UP000783390">
    <property type="component" value="Unassembled WGS sequence"/>
</dbReference>
<feature type="transmembrane region" description="Helical" evidence="1">
    <location>
        <begin position="9"/>
        <end position="32"/>
    </location>
</feature>
<keyword evidence="1" id="KW-0472">Membrane</keyword>
<keyword evidence="3" id="KW-1185">Reference proteome</keyword>
<keyword evidence="1" id="KW-0812">Transmembrane</keyword>
<protein>
    <submittedName>
        <fullName evidence="2">Flagellar basal body-associated protein FliL</fullName>
    </submittedName>
</protein>
<keyword evidence="1" id="KW-1133">Transmembrane helix</keyword>
<sequence length="177" mass="20716">MKVSKKKKIIIGIIAVIIIFIAFSVIKHIIFFKQDSIKYLENYKTTHDYEQTVQELNNLYTGKDQNEKQEVYNIIFKDEIEQAKAKQKIAISDLKIIKDPYKNQAEFKIDNPTDQEIFYIELNINYLDKNKKVISSDYTNAMSIAPHSKRLKQVYLNPPEGTKGISVEITKVKFENY</sequence>
<evidence type="ECO:0000313" key="2">
    <source>
        <dbReference type="EMBL" id="MBP1889812.1"/>
    </source>
</evidence>